<dbReference type="STRING" id="883158.HMPREF9140_00277"/>
<evidence type="ECO:0000256" key="3">
    <source>
        <dbReference type="ARBA" id="ARBA00023082"/>
    </source>
</evidence>
<dbReference type="InterPro" id="IPR039425">
    <property type="entry name" value="RNA_pol_sigma-70-like"/>
</dbReference>
<dbReference type="InterPro" id="IPR013324">
    <property type="entry name" value="RNA_pol_sigma_r3/r4-like"/>
</dbReference>
<dbReference type="EMBL" id="AGWK01000008">
    <property type="protein sequence ID" value="EHO74371.1"/>
    <property type="molecule type" value="Genomic_DNA"/>
</dbReference>
<dbReference type="InterPro" id="IPR013325">
    <property type="entry name" value="RNA_pol_sigma_r2"/>
</dbReference>
<dbReference type="PANTHER" id="PTHR43133">
    <property type="entry name" value="RNA POLYMERASE ECF-TYPE SIGMA FACTO"/>
    <property type="match status" value="1"/>
</dbReference>
<dbReference type="AlphaFoldDB" id="H1Q039"/>
<sequence>MRSASTQDKEKQIIELFVRDESSAMDKLYNEYADKLFGVCRRYLTDYDSAQDALQDCLIKIFTQFKSFEYRGQGSLWAWLNRIAINESLLFLRKEKTSAFIRTGNELPDTCDDEPPVNDIPIETIAELIRNLPKGYRTVFNLFALDGYSHKEIAQMLGIKEYTSASQYFKARNMLARMIKQYRQKQQQ</sequence>
<comment type="caution">
    <text evidence="7">The sequence shown here is derived from an EMBL/GenBank/DDBJ whole genome shotgun (WGS) entry which is preliminary data.</text>
</comment>
<proteinExistence type="inferred from homology"/>
<dbReference type="HOGENOM" id="CLU_047691_3_2_10"/>
<evidence type="ECO:0000256" key="1">
    <source>
        <dbReference type="ARBA" id="ARBA00010641"/>
    </source>
</evidence>
<dbReference type="Gene3D" id="1.10.10.10">
    <property type="entry name" value="Winged helix-like DNA-binding domain superfamily/Winged helix DNA-binding domain"/>
    <property type="match status" value="1"/>
</dbReference>
<name>H1Q039_9BACT</name>
<evidence type="ECO:0000256" key="2">
    <source>
        <dbReference type="ARBA" id="ARBA00023015"/>
    </source>
</evidence>
<dbReference type="InterPro" id="IPR036388">
    <property type="entry name" value="WH-like_DNA-bd_sf"/>
</dbReference>
<dbReference type="SUPFAM" id="SSF88659">
    <property type="entry name" value="Sigma3 and sigma4 domains of RNA polymerase sigma factors"/>
    <property type="match status" value="1"/>
</dbReference>
<dbReference type="Gene3D" id="1.10.1740.10">
    <property type="match status" value="1"/>
</dbReference>
<evidence type="ECO:0000256" key="4">
    <source>
        <dbReference type="ARBA" id="ARBA00023163"/>
    </source>
</evidence>
<dbReference type="InterPro" id="IPR013249">
    <property type="entry name" value="RNA_pol_sigma70_r4_t2"/>
</dbReference>
<dbReference type="Pfam" id="PF08281">
    <property type="entry name" value="Sigma70_r4_2"/>
    <property type="match status" value="1"/>
</dbReference>
<accession>H1Q039</accession>
<organism evidence="7 8">
    <name type="scientific">Prevotella micans F0438</name>
    <dbReference type="NCBI Taxonomy" id="883158"/>
    <lineage>
        <taxon>Bacteria</taxon>
        <taxon>Pseudomonadati</taxon>
        <taxon>Bacteroidota</taxon>
        <taxon>Bacteroidia</taxon>
        <taxon>Bacteroidales</taxon>
        <taxon>Prevotellaceae</taxon>
        <taxon>Prevotella</taxon>
    </lineage>
</organism>
<keyword evidence="2" id="KW-0805">Transcription regulation</keyword>
<evidence type="ECO:0000259" key="6">
    <source>
        <dbReference type="Pfam" id="PF08281"/>
    </source>
</evidence>
<dbReference type="NCBIfam" id="TIGR02937">
    <property type="entry name" value="sigma70-ECF"/>
    <property type="match status" value="1"/>
</dbReference>
<dbReference type="Pfam" id="PF04542">
    <property type="entry name" value="Sigma70_r2"/>
    <property type="match status" value="1"/>
</dbReference>
<feature type="domain" description="RNA polymerase sigma factor 70 region 4 type 2" evidence="6">
    <location>
        <begin position="124"/>
        <end position="174"/>
    </location>
</feature>
<dbReference type="GO" id="GO:0016987">
    <property type="term" value="F:sigma factor activity"/>
    <property type="evidence" value="ECO:0007669"/>
    <property type="project" value="UniProtKB-KW"/>
</dbReference>
<protein>
    <submittedName>
        <fullName evidence="7">Uncharacterized protein</fullName>
    </submittedName>
</protein>
<dbReference type="PANTHER" id="PTHR43133:SF46">
    <property type="entry name" value="RNA POLYMERASE SIGMA-70 FACTOR ECF SUBFAMILY"/>
    <property type="match status" value="1"/>
</dbReference>
<dbReference type="PATRIC" id="fig|883158.3.peg.286"/>
<reference evidence="7 8" key="1">
    <citation type="submission" date="2011-12" db="EMBL/GenBank/DDBJ databases">
        <title>The Genome Sequence of Prevotella micans F0438.</title>
        <authorList>
            <consortium name="The Broad Institute Genome Sequencing Platform"/>
            <person name="Earl A."/>
            <person name="Ward D."/>
            <person name="Feldgarden M."/>
            <person name="Gevers D."/>
            <person name="Izard J."/>
            <person name="Baranova O.V."/>
            <person name="Blanton J.M."/>
            <person name="Wade W.G."/>
            <person name="Dewhirst F.E."/>
            <person name="Young S.K."/>
            <person name="Zeng Q."/>
            <person name="Gargeya S."/>
            <person name="Fitzgerald M."/>
            <person name="Haas B."/>
            <person name="Abouelleil A."/>
            <person name="Alvarado L."/>
            <person name="Arachchi H.M."/>
            <person name="Berlin A."/>
            <person name="Chapman S.B."/>
            <person name="Gearin G."/>
            <person name="Goldberg J."/>
            <person name="Griggs A."/>
            <person name="Gujja S."/>
            <person name="Hansen M."/>
            <person name="Heiman D."/>
            <person name="Howarth C."/>
            <person name="Larimer J."/>
            <person name="Lui A."/>
            <person name="MacDonald P.J.P."/>
            <person name="McCowen C."/>
            <person name="Montmayeur A."/>
            <person name="Murphy C."/>
            <person name="Neiman D."/>
            <person name="Pearson M."/>
            <person name="Priest M."/>
            <person name="Roberts A."/>
            <person name="Saif S."/>
            <person name="Shea T."/>
            <person name="Sisk P."/>
            <person name="Stolte C."/>
            <person name="Sykes S."/>
            <person name="Wortman J."/>
            <person name="Nusbaum C."/>
            <person name="Birren B."/>
        </authorList>
    </citation>
    <scope>NUCLEOTIDE SEQUENCE [LARGE SCALE GENOMIC DNA]</scope>
    <source>
        <strain evidence="7 8">F0438</strain>
    </source>
</reference>
<dbReference type="SUPFAM" id="SSF88946">
    <property type="entry name" value="Sigma2 domain of RNA polymerase sigma factors"/>
    <property type="match status" value="1"/>
</dbReference>
<keyword evidence="8" id="KW-1185">Reference proteome</keyword>
<evidence type="ECO:0000259" key="5">
    <source>
        <dbReference type="Pfam" id="PF04542"/>
    </source>
</evidence>
<dbReference type="InterPro" id="IPR007627">
    <property type="entry name" value="RNA_pol_sigma70_r2"/>
</dbReference>
<dbReference type="GO" id="GO:0003677">
    <property type="term" value="F:DNA binding"/>
    <property type="evidence" value="ECO:0007669"/>
    <property type="project" value="InterPro"/>
</dbReference>
<keyword evidence="3" id="KW-0731">Sigma factor</keyword>
<comment type="similarity">
    <text evidence="1">Belongs to the sigma-70 factor family. ECF subfamily.</text>
</comment>
<dbReference type="Proteomes" id="UP000016023">
    <property type="component" value="Unassembled WGS sequence"/>
</dbReference>
<evidence type="ECO:0000313" key="8">
    <source>
        <dbReference type="Proteomes" id="UP000016023"/>
    </source>
</evidence>
<gene>
    <name evidence="7" type="ORF">HMPREF9140_00277</name>
</gene>
<dbReference type="InterPro" id="IPR014284">
    <property type="entry name" value="RNA_pol_sigma-70_dom"/>
</dbReference>
<dbReference type="RefSeq" id="WP_006951220.1">
    <property type="nucleotide sequence ID" value="NZ_JH594521.1"/>
</dbReference>
<feature type="domain" description="RNA polymerase sigma-70 region 2" evidence="5">
    <location>
        <begin position="28"/>
        <end position="96"/>
    </location>
</feature>
<dbReference type="GO" id="GO:0006352">
    <property type="term" value="P:DNA-templated transcription initiation"/>
    <property type="evidence" value="ECO:0007669"/>
    <property type="project" value="InterPro"/>
</dbReference>
<dbReference type="eggNOG" id="COG1595">
    <property type="taxonomic scope" value="Bacteria"/>
</dbReference>
<evidence type="ECO:0000313" key="7">
    <source>
        <dbReference type="EMBL" id="EHO74371.1"/>
    </source>
</evidence>
<keyword evidence="4" id="KW-0804">Transcription</keyword>